<dbReference type="GeneID" id="36621692"/>
<accession>A0A2T4ATQ7</accession>
<sequence>MLLIAPPHHSHQIIRLFSLQVQSSWCCRFFPFLSSSLTAIRLFLLGCSLPLAHTFSAASIPPSVVFGFAACPPLHLAASSALRFPLFSFPLPPFLPPLSVSLSLWRLSLHCLCIPLLSQIKFR</sequence>
<dbReference type="Proteomes" id="UP000241690">
    <property type="component" value="Unassembled WGS sequence"/>
</dbReference>
<dbReference type="EMBL" id="KZ679675">
    <property type="protein sequence ID" value="PTB60442.1"/>
    <property type="molecule type" value="Genomic_DNA"/>
</dbReference>
<dbReference type="RefSeq" id="XP_024780119.1">
    <property type="nucleotide sequence ID" value="XM_024913131.1"/>
</dbReference>
<gene>
    <name evidence="1" type="ORF">M431DRAFT_181199</name>
</gene>
<reference evidence="1 2" key="1">
    <citation type="submission" date="2016-07" db="EMBL/GenBank/DDBJ databases">
        <title>Multiple horizontal gene transfer events from other fungi enriched the ability of initially mycotrophic Trichoderma (Ascomycota) to feed on dead plant biomass.</title>
        <authorList>
            <consortium name="DOE Joint Genome Institute"/>
            <person name="Aerts A."/>
            <person name="Atanasova L."/>
            <person name="Chenthamara K."/>
            <person name="Zhang J."/>
            <person name="Grujic M."/>
            <person name="Henrissat B."/>
            <person name="Kuo A."/>
            <person name="Salamov A."/>
            <person name="Lipzen A."/>
            <person name="Labutti K."/>
            <person name="Barry K."/>
            <person name="Miao Y."/>
            <person name="Rahimi M.J."/>
            <person name="Shen Q."/>
            <person name="Grigoriev I.V."/>
            <person name="Kubicek C.P."/>
            <person name="Druzhinina I.S."/>
        </authorList>
    </citation>
    <scope>NUCLEOTIDE SEQUENCE [LARGE SCALE GENOMIC DNA]</scope>
    <source>
        <strain evidence="1 2">CBS 226.95</strain>
    </source>
</reference>
<evidence type="ECO:0000313" key="1">
    <source>
        <dbReference type="EMBL" id="PTB60442.1"/>
    </source>
</evidence>
<proteinExistence type="predicted"/>
<protein>
    <submittedName>
        <fullName evidence="1">Uncharacterized protein</fullName>
    </submittedName>
</protein>
<dbReference type="AlphaFoldDB" id="A0A2T4ATQ7"/>
<keyword evidence="2" id="KW-1185">Reference proteome</keyword>
<name>A0A2T4ATQ7_TRIHA</name>
<organism evidence="1 2">
    <name type="scientific">Trichoderma harzianum CBS 226.95</name>
    <dbReference type="NCBI Taxonomy" id="983964"/>
    <lineage>
        <taxon>Eukaryota</taxon>
        <taxon>Fungi</taxon>
        <taxon>Dikarya</taxon>
        <taxon>Ascomycota</taxon>
        <taxon>Pezizomycotina</taxon>
        <taxon>Sordariomycetes</taxon>
        <taxon>Hypocreomycetidae</taxon>
        <taxon>Hypocreales</taxon>
        <taxon>Hypocreaceae</taxon>
        <taxon>Trichoderma</taxon>
    </lineage>
</organism>
<evidence type="ECO:0000313" key="2">
    <source>
        <dbReference type="Proteomes" id="UP000241690"/>
    </source>
</evidence>